<proteinExistence type="predicted"/>
<dbReference type="CDD" id="cd07812">
    <property type="entry name" value="SRPBCC"/>
    <property type="match status" value="1"/>
</dbReference>
<dbReference type="EMBL" id="RBXX01000002">
    <property type="protein sequence ID" value="RKT84377.1"/>
    <property type="molecule type" value="Genomic_DNA"/>
</dbReference>
<protein>
    <submittedName>
        <fullName evidence="2">Polyketide cyclase / dehydrase and lipid transport</fullName>
    </submittedName>
    <submittedName>
        <fullName evidence="1">Polyketide cyclase/dehydrase/lipid transport protein</fullName>
    </submittedName>
</protein>
<evidence type="ECO:0000313" key="3">
    <source>
        <dbReference type="Proteomes" id="UP000199398"/>
    </source>
</evidence>
<dbReference type="RefSeq" id="WP_093150661.1">
    <property type="nucleotide sequence ID" value="NZ_FOUP01000003.1"/>
</dbReference>
<dbReference type="AlphaFoldDB" id="A0A1I4X833"/>
<gene>
    <name evidence="1" type="ORF">ATL45_2690</name>
    <name evidence="2" type="ORF">SAMN05421805_103306</name>
</gene>
<name>A0A1I4X833_9PSEU</name>
<dbReference type="InterPro" id="IPR023393">
    <property type="entry name" value="START-like_dom_sf"/>
</dbReference>
<dbReference type="Pfam" id="PF10604">
    <property type="entry name" value="Polyketide_cyc2"/>
    <property type="match status" value="1"/>
</dbReference>
<keyword evidence="4" id="KW-1185">Reference proteome</keyword>
<organism evidence="2 3">
    <name type="scientific">Saccharopolyspora antimicrobica</name>
    <dbReference type="NCBI Taxonomy" id="455193"/>
    <lineage>
        <taxon>Bacteria</taxon>
        <taxon>Bacillati</taxon>
        <taxon>Actinomycetota</taxon>
        <taxon>Actinomycetes</taxon>
        <taxon>Pseudonocardiales</taxon>
        <taxon>Pseudonocardiaceae</taxon>
        <taxon>Saccharopolyspora</taxon>
    </lineage>
</organism>
<reference evidence="2 3" key="1">
    <citation type="submission" date="2016-10" db="EMBL/GenBank/DDBJ databases">
        <authorList>
            <person name="de Groot N.N."/>
        </authorList>
    </citation>
    <scope>NUCLEOTIDE SEQUENCE [LARGE SCALE GENOMIC DNA]</scope>
    <source>
        <strain evidence="2 3">CPCC 201259</strain>
    </source>
</reference>
<dbReference type="Gene3D" id="3.30.530.20">
    <property type="match status" value="1"/>
</dbReference>
<accession>A0A1I4X833</accession>
<dbReference type="Proteomes" id="UP000199398">
    <property type="component" value="Unassembled WGS sequence"/>
</dbReference>
<dbReference type="SUPFAM" id="SSF55961">
    <property type="entry name" value="Bet v1-like"/>
    <property type="match status" value="1"/>
</dbReference>
<dbReference type="STRING" id="455193.SAMN05421805_103306"/>
<reference evidence="1 4" key="2">
    <citation type="submission" date="2018-10" db="EMBL/GenBank/DDBJ databases">
        <title>Sequencing the genomes of 1000 actinobacteria strains.</title>
        <authorList>
            <person name="Klenk H.-P."/>
        </authorList>
    </citation>
    <scope>NUCLEOTIDE SEQUENCE [LARGE SCALE GENOMIC DNA]</scope>
    <source>
        <strain evidence="1 4">DSM 45119</strain>
    </source>
</reference>
<evidence type="ECO:0000313" key="2">
    <source>
        <dbReference type="EMBL" id="SFN22131.1"/>
    </source>
</evidence>
<sequence>MAEPISYDLHATAEVAATADAVYRIASDITRMGEWSPECTGGRWKSGEPGAVGARFEGDNQARGDTWTTECEVIAAEPGRRFVWEVLTAPALTDNMVWSFEIEPTADGCALTQRFRMKTPPSRLLAIRDSLPPERAATFPEFRRELLQKGMQQTVDQIKAAAES</sequence>
<dbReference type="InterPro" id="IPR019587">
    <property type="entry name" value="Polyketide_cyclase/dehydratase"/>
</dbReference>
<dbReference type="OrthoDB" id="4618973at2"/>
<dbReference type="Proteomes" id="UP000270697">
    <property type="component" value="Unassembled WGS sequence"/>
</dbReference>
<evidence type="ECO:0000313" key="4">
    <source>
        <dbReference type="Proteomes" id="UP000270697"/>
    </source>
</evidence>
<evidence type="ECO:0000313" key="1">
    <source>
        <dbReference type="EMBL" id="RKT84377.1"/>
    </source>
</evidence>
<dbReference type="EMBL" id="FOUP01000003">
    <property type="protein sequence ID" value="SFN22131.1"/>
    <property type="molecule type" value="Genomic_DNA"/>
</dbReference>